<accession>A0A6S7DQY4</accession>
<evidence type="ECO:0000313" key="7">
    <source>
        <dbReference type="EMBL" id="CAB3676674.1"/>
    </source>
</evidence>
<dbReference type="UniPathway" id="UPA00904">
    <property type="reaction ID" value="UER00871"/>
</dbReference>
<keyword evidence="8" id="KW-0326">Glycosidase</keyword>
<dbReference type="NCBIfam" id="NF004079">
    <property type="entry name" value="PRK05584.1"/>
    <property type="match status" value="1"/>
</dbReference>
<evidence type="ECO:0000259" key="6">
    <source>
        <dbReference type="Pfam" id="PF01048"/>
    </source>
</evidence>
<evidence type="ECO:0000256" key="2">
    <source>
        <dbReference type="ARBA" id="ARBA00011974"/>
    </source>
</evidence>
<dbReference type="EMBL" id="CADILD010000001">
    <property type="protein sequence ID" value="CAB3832265.1"/>
    <property type="molecule type" value="Genomic_DNA"/>
</dbReference>
<dbReference type="SUPFAM" id="SSF53167">
    <property type="entry name" value="Purine and uridine phosphorylases"/>
    <property type="match status" value="1"/>
</dbReference>
<dbReference type="GO" id="GO:0008930">
    <property type="term" value="F:methylthioadenosine nucleosidase activity"/>
    <property type="evidence" value="ECO:0007669"/>
    <property type="project" value="InterPro"/>
</dbReference>
<proteinExistence type="predicted"/>
<name>A0A6S7DQY4_9BURK</name>
<keyword evidence="10" id="KW-1185">Reference proteome</keyword>
<evidence type="ECO:0000256" key="5">
    <source>
        <dbReference type="ARBA" id="ARBA00023167"/>
    </source>
</evidence>
<evidence type="ECO:0000313" key="8">
    <source>
        <dbReference type="EMBL" id="CAB3832265.1"/>
    </source>
</evidence>
<evidence type="ECO:0000313" key="10">
    <source>
        <dbReference type="Proteomes" id="UP000494116"/>
    </source>
</evidence>
<dbReference type="EMBL" id="CADIJS010000001">
    <property type="protein sequence ID" value="CAB3676674.1"/>
    <property type="molecule type" value="Genomic_DNA"/>
</dbReference>
<dbReference type="GO" id="GO:0005829">
    <property type="term" value="C:cytosol"/>
    <property type="evidence" value="ECO:0007669"/>
    <property type="project" value="TreeGrafter"/>
</dbReference>
<dbReference type="InterPro" id="IPR000845">
    <property type="entry name" value="Nucleoside_phosphorylase_d"/>
</dbReference>
<dbReference type="InterPro" id="IPR010049">
    <property type="entry name" value="MTA_SAH_Nsdase"/>
</dbReference>
<protein>
    <recommendedName>
        <fullName evidence="2">adenosylhomocysteine nucleosidase</fullName>
        <ecNumber evidence="2">3.2.2.9</ecNumber>
    </recommendedName>
</protein>
<dbReference type="RefSeq" id="WP_006221796.1">
    <property type="nucleotide sequence ID" value="NZ_CADIJS010000001.1"/>
</dbReference>
<dbReference type="Gene3D" id="3.40.50.1580">
    <property type="entry name" value="Nucleoside phosphorylase domain"/>
    <property type="match status" value="1"/>
</dbReference>
<sequence length="260" mass="27841">MERIAILGALHEEIADLLAAMEPGATTHRIAMRDFHVGTLWGTPCVIALSRIGKVAAAATASIVIQEFQVSRVIFTGLAGGLHADVNVGDVVVASALMQHDMDARPLFEQHQIPLLGRVCFDTDPAVSRLLQDSATRFTQDRGAAAVRDGETMPQVHVGLIATGDVFVSHNDEAQALRKRLPDALCVEMEGAAMAQVCYEFGVPFAVMRVISDRADHAAKTDFTVFLENVARVYTAGILEPLLRSGALLNVDATASARQG</sequence>
<dbReference type="InterPro" id="IPR035994">
    <property type="entry name" value="Nucleoside_phosphorylase_sf"/>
</dbReference>
<dbReference type="GO" id="GO:0019509">
    <property type="term" value="P:L-methionine salvage from methylthioadenosine"/>
    <property type="evidence" value="ECO:0007669"/>
    <property type="project" value="UniProtKB-UniPathway"/>
</dbReference>
<evidence type="ECO:0000256" key="1">
    <source>
        <dbReference type="ARBA" id="ARBA00004945"/>
    </source>
</evidence>
<dbReference type="GO" id="GO:0008782">
    <property type="term" value="F:adenosylhomocysteine nucleosidase activity"/>
    <property type="evidence" value="ECO:0007669"/>
    <property type="project" value="UniProtKB-EC"/>
</dbReference>
<keyword evidence="4 8" id="KW-0378">Hydrolase</keyword>
<dbReference type="Pfam" id="PF01048">
    <property type="entry name" value="PNP_UDP_1"/>
    <property type="match status" value="1"/>
</dbReference>
<keyword evidence="5" id="KW-0486">Methionine biosynthesis</keyword>
<evidence type="ECO:0000256" key="3">
    <source>
        <dbReference type="ARBA" id="ARBA00022605"/>
    </source>
</evidence>
<dbReference type="AlphaFoldDB" id="A0A6S7DQY4"/>
<dbReference type="GO" id="GO:0009164">
    <property type="term" value="P:nucleoside catabolic process"/>
    <property type="evidence" value="ECO:0007669"/>
    <property type="project" value="InterPro"/>
</dbReference>
<gene>
    <name evidence="8" type="primary">mtnN</name>
    <name evidence="8" type="ORF">LMG1861_00835</name>
    <name evidence="7" type="ORF">LMG1873_01413</name>
</gene>
<dbReference type="Proteomes" id="UP000494105">
    <property type="component" value="Unassembled WGS sequence"/>
</dbReference>
<dbReference type="PANTHER" id="PTHR46832">
    <property type="entry name" value="5'-METHYLTHIOADENOSINE/S-ADENOSYLHOMOCYSTEINE NUCLEOSIDASE"/>
    <property type="match status" value="1"/>
</dbReference>
<dbReference type="PANTHER" id="PTHR46832:SF1">
    <property type="entry name" value="5'-METHYLTHIOADENOSINE_S-ADENOSYLHOMOCYSTEINE NUCLEOSIDASE"/>
    <property type="match status" value="1"/>
</dbReference>
<keyword evidence="3" id="KW-0028">Amino-acid biosynthesis</keyword>
<evidence type="ECO:0000256" key="4">
    <source>
        <dbReference type="ARBA" id="ARBA00022801"/>
    </source>
</evidence>
<dbReference type="EC" id="3.2.2.9" evidence="2"/>
<evidence type="ECO:0000313" key="9">
    <source>
        <dbReference type="Proteomes" id="UP000494105"/>
    </source>
</evidence>
<dbReference type="CDD" id="cd09008">
    <property type="entry name" value="MTAN"/>
    <property type="match status" value="1"/>
</dbReference>
<dbReference type="GO" id="GO:0019284">
    <property type="term" value="P:L-methionine salvage from S-adenosylmethionine"/>
    <property type="evidence" value="ECO:0007669"/>
    <property type="project" value="TreeGrafter"/>
</dbReference>
<dbReference type="NCBIfam" id="TIGR01704">
    <property type="entry name" value="MTA_SAH-Nsdase"/>
    <property type="match status" value="1"/>
</dbReference>
<dbReference type="Proteomes" id="UP000494116">
    <property type="component" value="Unassembled WGS sequence"/>
</dbReference>
<feature type="domain" description="Nucleoside phosphorylase" evidence="6">
    <location>
        <begin position="3"/>
        <end position="229"/>
    </location>
</feature>
<organism evidence="8 9">
    <name type="scientific">Achromobacter piechaudii</name>
    <dbReference type="NCBI Taxonomy" id="72556"/>
    <lineage>
        <taxon>Bacteria</taxon>
        <taxon>Pseudomonadati</taxon>
        <taxon>Pseudomonadota</taxon>
        <taxon>Betaproteobacteria</taxon>
        <taxon>Burkholderiales</taxon>
        <taxon>Alcaligenaceae</taxon>
        <taxon>Achromobacter</taxon>
    </lineage>
</organism>
<comment type="pathway">
    <text evidence="1">Amino-acid biosynthesis; L-methionine biosynthesis via salvage pathway; S-methyl-5-thio-alpha-D-ribose 1-phosphate from S-methyl-5'-thioadenosine (hydrolase route): step 1/2.</text>
</comment>
<reference evidence="9 10" key="1">
    <citation type="submission" date="2020-04" db="EMBL/GenBank/DDBJ databases">
        <authorList>
            <person name="De Canck E."/>
        </authorList>
    </citation>
    <scope>NUCLEOTIDE SEQUENCE [LARGE SCALE GENOMIC DNA]</scope>
    <source>
        <strain evidence="8 9">LMG 1861</strain>
        <strain evidence="7 10">LMG 1873</strain>
    </source>
</reference>